<proteinExistence type="inferred from homology"/>
<protein>
    <recommendedName>
        <fullName evidence="5">FAD-binding PCMH-type domain-containing protein</fullName>
    </recommendedName>
</protein>
<dbReference type="InterPro" id="IPR016166">
    <property type="entry name" value="FAD-bd_PCMH"/>
</dbReference>
<dbReference type="GO" id="GO:0016491">
    <property type="term" value="F:oxidoreductase activity"/>
    <property type="evidence" value="ECO:0007669"/>
    <property type="project" value="UniProtKB-KW"/>
</dbReference>
<keyword evidence="3" id="KW-0274">FAD</keyword>
<dbReference type="InterPro" id="IPR012951">
    <property type="entry name" value="BBE"/>
</dbReference>
<comment type="caution">
    <text evidence="6">The sequence shown here is derived from an EMBL/GenBank/DDBJ whole genome shotgun (WGS) entry which is preliminary data.</text>
</comment>
<dbReference type="InterPro" id="IPR006094">
    <property type="entry name" value="Oxid_FAD_bind_N"/>
</dbReference>
<dbReference type="PANTHER" id="PTHR42973:SF13">
    <property type="entry name" value="FAD-BINDING PCMH-TYPE DOMAIN-CONTAINING PROTEIN"/>
    <property type="match status" value="1"/>
</dbReference>
<dbReference type="InterPro" id="IPR050416">
    <property type="entry name" value="FAD-linked_Oxidoreductase"/>
</dbReference>
<evidence type="ECO:0000256" key="4">
    <source>
        <dbReference type="ARBA" id="ARBA00023002"/>
    </source>
</evidence>
<dbReference type="SUPFAM" id="SSF56176">
    <property type="entry name" value="FAD-binding/transporter-associated domain-like"/>
    <property type="match status" value="1"/>
</dbReference>
<dbReference type="Gene3D" id="3.30.465.10">
    <property type="match status" value="1"/>
</dbReference>
<comment type="similarity">
    <text evidence="1">Belongs to the oxygen-dependent FAD-linked oxidoreductase family.</text>
</comment>
<reference evidence="6 7" key="1">
    <citation type="submission" date="2022-09" db="EMBL/GenBank/DDBJ databases">
        <authorList>
            <person name="Palmer J.M."/>
        </authorList>
    </citation>
    <scope>NUCLEOTIDE SEQUENCE [LARGE SCALE GENOMIC DNA]</scope>
    <source>
        <strain evidence="6 7">DSM 7382</strain>
    </source>
</reference>
<sequence length="527" mass="56178">MLIYLGNAVSGFTIPGPPSSSPYPFIPPPPQGRRMRRVAAVVTLFTYLAGIYASPAIQQERRDANSTSTCQQIEDAISSASALWWPLSVNYIKDVYHWASSSADVAACSVEPGSAEDVGKILQILAANKTPFAIKGGGHSSNPGYSSTTGVQIAMYRFSGVKYDATSQTAEIGAGLIWDDVYAALEPLGVNVVGGRVTGVGVAGFTLGGGYSWLTNQYGLTVDNVVGYELVLPSGDVTQVTQASNPDLFFALKGGYNNFGIVTKFIMKAYPQGQVWGGLITILGDHLDEVGNATIKFANEVSDPKAAILPTYNFVVGAAGMSLLLFYDGPTPPAGIFDDFLAIPHFTKDISTRSFTSLVHAAPANATSLTRGIFNTVPVLEYTPTILDAVVNETKFWGPRLSLASAAFVSFDVEPFLNNIFTHADASSAAYPPSRARGLMPTNIYFAWLLGISDDIMHDAARQSAAHLTQVAINEGQDVANAPMYGNYAIYDTPLERIFGDNLPKLKAVKAQVDPNNVMALAGGWKV</sequence>
<evidence type="ECO:0000259" key="5">
    <source>
        <dbReference type="PROSITE" id="PS51387"/>
    </source>
</evidence>
<organism evidence="6 7">
    <name type="scientific">Cerrena zonata</name>
    <dbReference type="NCBI Taxonomy" id="2478898"/>
    <lineage>
        <taxon>Eukaryota</taxon>
        <taxon>Fungi</taxon>
        <taxon>Dikarya</taxon>
        <taxon>Basidiomycota</taxon>
        <taxon>Agaricomycotina</taxon>
        <taxon>Agaricomycetes</taxon>
        <taxon>Polyporales</taxon>
        <taxon>Cerrenaceae</taxon>
        <taxon>Cerrena</taxon>
    </lineage>
</organism>
<name>A0AAW0FNZ6_9APHY</name>
<dbReference type="InterPro" id="IPR016169">
    <property type="entry name" value="FAD-bd_PCMH_sub2"/>
</dbReference>
<dbReference type="Pfam" id="PF01565">
    <property type="entry name" value="FAD_binding_4"/>
    <property type="match status" value="1"/>
</dbReference>
<evidence type="ECO:0000313" key="7">
    <source>
        <dbReference type="Proteomes" id="UP001385951"/>
    </source>
</evidence>
<accession>A0AAW0FNZ6</accession>
<dbReference type="Proteomes" id="UP001385951">
    <property type="component" value="Unassembled WGS sequence"/>
</dbReference>
<gene>
    <name evidence="6" type="ORF">QCA50_015210</name>
</gene>
<dbReference type="GO" id="GO:0071949">
    <property type="term" value="F:FAD binding"/>
    <property type="evidence" value="ECO:0007669"/>
    <property type="project" value="InterPro"/>
</dbReference>
<keyword evidence="7" id="KW-1185">Reference proteome</keyword>
<evidence type="ECO:0000256" key="2">
    <source>
        <dbReference type="ARBA" id="ARBA00022630"/>
    </source>
</evidence>
<evidence type="ECO:0000256" key="1">
    <source>
        <dbReference type="ARBA" id="ARBA00005466"/>
    </source>
</evidence>
<dbReference type="InterPro" id="IPR036318">
    <property type="entry name" value="FAD-bd_PCMH-like_sf"/>
</dbReference>
<evidence type="ECO:0000256" key="3">
    <source>
        <dbReference type="ARBA" id="ARBA00022827"/>
    </source>
</evidence>
<feature type="domain" description="FAD-binding PCMH-type" evidence="5">
    <location>
        <begin position="102"/>
        <end position="272"/>
    </location>
</feature>
<dbReference type="PANTHER" id="PTHR42973">
    <property type="entry name" value="BINDING OXIDOREDUCTASE, PUTATIVE (AFU_ORTHOLOGUE AFUA_1G17690)-RELATED"/>
    <property type="match status" value="1"/>
</dbReference>
<keyword evidence="4" id="KW-0560">Oxidoreductase</keyword>
<dbReference type="EMBL" id="JASBNA010000039">
    <property type="protein sequence ID" value="KAK7681862.1"/>
    <property type="molecule type" value="Genomic_DNA"/>
</dbReference>
<evidence type="ECO:0000313" key="6">
    <source>
        <dbReference type="EMBL" id="KAK7681862.1"/>
    </source>
</evidence>
<dbReference type="AlphaFoldDB" id="A0AAW0FNZ6"/>
<dbReference type="Pfam" id="PF08031">
    <property type="entry name" value="BBE"/>
    <property type="match status" value="1"/>
</dbReference>
<keyword evidence="2" id="KW-0285">Flavoprotein</keyword>
<dbReference type="PROSITE" id="PS51387">
    <property type="entry name" value="FAD_PCMH"/>
    <property type="match status" value="1"/>
</dbReference>